<dbReference type="Gene3D" id="3.30.1380.10">
    <property type="match status" value="1"/>
</dbReference>
<dbReference type="InterPro" id="IPR009045">
    <property type="entry name" value="Zn_M74/Hedgehog-like"/>
</dbReference>
<keyword evidence="1" id="KW-0121">Carboxypeptidase</keyword>
<proteinExistence type="predicted"/>
<protein>
    <submittedName>
        <fullName evidence="1">Peptidase M15B and M15C DD-carboxypeptidase VanY/endolysin</fullName>
    </submittedName>
</protein>
<reference evidence="1" key="1">
    <citation type="journal article" date="2015" name="Front. Microbiol.">
        <title>Combining genomic sequencing methods to explore viral diversity and reveal potential virus-host interactions.</title>
        <authorList>
            <person name="Chow C.E."/>
            <person name="Winget D.M."/>
            <person name="White R.A.III."/>
            <person name="Hallam S.J."/>
            <person name="Suttle C.A."/>
        </authorList>
    </citation>
    <scope>NUCLEOTIDE SEQUENCE</scope>
    <source>
        <strain evidence="1">Anoxic3_7</strain>
    </source>
</reference>
<keyword evidence="1" id="KW-0378">Hydrolase</keyword>
<dbReference type="GO" id="GO:0004180">
    <property type="term" value="F:carboxypeptidase activity"/>
    <property type="evidence" value="ECO:0007669"/>
    <property type="project" value="UniProtKB-KW"/>
</dbReference>
<keyword evidence="1" id="KW-0645">Protease</keyword>
<evidence type="ECO:0000313" key="1">
    <source>
        <dbReference type="EMBL" id="AKH46398.1"/>
    </source>
</evidence>
<accession>A0A0F7L4J0</accession>
<sequence length="180" mass="20639">MERIEDVAELTPQMQDKVNAFLLECYKQEVEVYPFETYRSQERQDELYAQGRTKPGNKVTWTLNSRHKQREACDFAFGGPGKWHWNGDWDKMIEIAKGFGLDSLAPAEKAHLQDNGIALTKNMKDKYVEMAEAVGVLKALTGDDYLKEKEIKALCNITANRLKAEIKEDIIKEIVGKLQK</sequence>
<dbReference type="CDD" id="cd14845">
    <property type="entry name" value="L-Ala-D-Glu_peptidase_like"/>
    <property type="match status" value="1"/>
</dbReference>
<dbReference type="SUPFAM" id="SSF55166">
    <property type="entry name" value="Hedgehog/DD-peptidase"/>
    <property type="match status" value="1"/>
</dbReference>
<organism evidence="1">
    <name type="scientific">uncultured marine virus</name>
    <dbReference type="NCBI Taxonomy" id="186617"/>
    <lineage>
        <taxon>Viruses</taxon>
        <taxon>environmental samples</taxon>
    </lineage>
</organism>
<reference evidence="1" key="2">
    <citation type="submission" date="2015-03" db="EMBL/GenBank/DDBJ databases">
        <authorList>
            <person name="Chow C.-E.T."/>
            <person name="Winget D.M."/>
            <person name="White R.A.III."/>
            <person name="Hallam S.J."/>
            <person name="Suttle C.A."/>
        </authorList>
    </citation>
    <scope>NUCLEOTIDE SEQUENCE</scope>
    <source>
        <strain evidence="1">Anoxic3_7</strain>
    </source>
</reference>
<name>A0A0F7L4J0_9VIRU</name>
<dbReference type="EMBL" id="KR029582">
    <property type="protein sequence ID" value="AKH46398.1"/>
    <property type="molecule type" value="Genomic_DNA"/>
</dbReference>